<proteinExistence type="predicted"/>
<protein>
    <recommendedName>
        <fullName evidence="3">Outer membrane protein beta-barrel domain-containing protein</fullName>
    </recommendedName>
</protein>
<gene>
    <name evidence="1" type="ORF">SAMN05421761_10639</name>
</gene>
<dbReference type="RefSeq" id="WP_076500524.1">
    <property type="nucleotide sequence ID" value="NZ_FTOP01000006.1"/>
</dbReference>
<dbReference type="Proteomes" id="UP000186026">
    <property type="component" value="Unassembled WGS sequence"/>
</dbReference>
<evidence type="ECO:0000313" key="1">
    <source>
        <dbReference type="EMBL" id="SIS84803.1"/>
    </source>
</evidence>
<dbReference type="EMBL" id="FTOP01000006">
    <property type="protein sequence ID" value="SIS84803.1"/>
    <property type="molecule type" value="Genomic_DNA"/>
</dbReference>
<name>A0A1N7MFC6_9BACT</name>
<sequence length="230" mass="26310">MKKLLIFVFLISNGALAQEFLWGLQYKHGVAVQDFKAESGNVQVPEFVFFSTYQVPKLPIEIGLSLGYGIYGTELEKRRDLYVGFNDELRLRRNNNLITAAGMFRFFPQVYGKAFPFFEAQLGAVYAYSRFKIRETATTEPIEEGRDMGNWARMNQLGGGLLIPLGKSMNGNLEIKLMYQNTGRLEYLTKGDVRFRPDPDGRVNGEFEYFSRKSSLNMIQPSIGITFYIE</sequence>
<keyword evidence="2" id="KW-1185">Reference proteome</keyword>
<reference evidence="2" key="1">
    <citation type="submission" date="2017-01" db="EMBL/GenBank/DDBJ databases">
        <authorList>
            <person name="Varghese N."/>
            <person name="Submissions S."/>
        </authorList>
    </citation>
    <scope>NUCLEOTIDE SEQUENCE [LARGE SCALE GENOMIC DNA]</scope>
    <source>
        <strain evidence="2">DSM 46698</strain>
    </source>
</reference>
<accession>A0A1N7MFC6</accession>
<dbReference type="AlphaFoldDB" id="A0A1N7MFC6"/>
<evidence type="ECO:0008006" key="3">
    <source>
        <dbReference type="Google" id="ProtNLM"/>
    </source>
</evidence>
<dbReference type="OrthoDB" id="1492607at2"/>
<organism evidence="1 2">
    <name type="scientific">Belliella pelovolcani</name>
    <dbReference type="NCBI Taxonomy" id="529505"/>
    <lineage>
        <taxon>Bacteria</taxon>
        <taxon>Pseudomonadati</taxon>
        <taxon>Bacteroidota</taxon>
        <taxon>Cytophagia</taxon>
        <taxon>Cytophagales</taxon>
        <taxon>Cyclobacteriaceae</taxon>
        <taxon>Belliella</taxon>
    </lineage>
</organism>
<evidence type="ECO:0000313" key="2">
    <source>
        <dbReference type="Proteomes" id="UP000186026"/>
    </source>
</evidence>